<dbReference type="Gene3D" id="3.40.30.10">
    <property type="entry name" value="Glutaredoxin"/>
    <property type="match status" value="1"/>
</dbReference>
<evidence type="ECO:0000313" key="2">
    <source>
        <dbReference type="Proteomes" id="UP001485226"/>
    </source>
</evidence>
<comment type="caution">
    <text evidence="1">The sequence shown here is derived from an EMBL/GenBank/DDBJ whole genome shotgun (WGS) entry which is preliminary data.</text>
</comment>
<reference evidence="1 2" key="1">
    <citation type="submission" date="2024-04" db="EMBL/GenBank/DDBJ databases">
        <title>Flavobacterium sp. DGU38 16S ribosomal RNA gene Genome sequencing and assembly.</title>
        <authorList>
            <person name="Park S."/>
        </authorList>
    </citation>
    <scope>NUCLEOTIDE SEQUENCE [LARGE SCALE GENOMIC DNA]</scope>
    <source>
        <strain evidence="1 2">DGU38</strain>
    </source>
</reference>
<accession>A0ABU9IK15</accession>
<dbReference type="RefSeq" id="WP_341689427.1">
    <property type="nucleotide sequence ID" value="NZ_JBBYHS010000003.1"/>
</dbReference>
<dbReference type="EMBL" id="JBBYHS010000003">
    <property type="protein sequence ID" value="MEL1252781.1"/>
    <property type="molecule type" value="Genomic_DNA"/>
</dbReference>
<sequence>MSRKLLIPLFFLISISMKPQGLDWKTNITDAIILSNEVKKPILILFTSADAPEDLQNEVFKTEDFEKWSRKNVVLLKLDFSETEESTEERDQNIKLKRAFGVQNYPEVYLAKAFVRNDERAFNILGKLPYNLGGVDGWIHDSDLILNKSYN</sequence>
<dbReference type="SUPFAM" id="SSF52833">
    <property type="entry name" value="Thioredoxin-like"/>
    <property type="match status" value="1"/>
</dbReference>
<proteinExistence type="predicted"/>
<organism evidence="1 2">
    <name type="scientific">Flavobacterium calami</name>
    <dbReference type="NCBI Taxonomy" id="3139144"/>
    <lineage>
        <taxon>Bacteria</taxon>
        <taxon>Pseudomonadati</taxon>
        <taxon>Bacteroidota</taxon>
        <taxon>Flavobacteriia</taxon>
        <taxon>Flavobacteriales</taxon>
        <taxon>Flavobacteriaceae</taxon>
        <taxon>Flavobacterium</taxon>
    </lineage>
</organism>
<dbReference type="InterPro" id="IPR036249">
    <property type="entry name" value="Thioredoxin-like_sf"/>
</dbReference>
<protein>
    <submittedName>
        <fullName evidence="1">Thioredoxin family protein</fullName>
    </submittedName>
</protein>
<dbReference type="Proteomes" id="UP001485226">
    <property type="component" value="Unassembled WGS sequence"/>
</dbReference>
<keyword evidence="2" id="KW-1185">Reference proteome</keyword>
<name>A0ABU9IK15_9FLAO</name>
<gene>
    <name evidence="1" type="ORF">AAEO57_03255</name>
</gene>
<evidence type="ECO:0000313" key="1">
    <source>
        <dbReference type="EMBL" id="MEL1252781.1"/>
    </source>
</evidence>